<dbReference type="InterPro" id="IPR025159">
    <property type="entry name" value="AbiEi_N"/>
</dbReference>
<dbReference type="RefSeq" id="WP_101873129.1">
    <property type="nucleotide sequence ID" value="NZ_BOUG01000006.1"/>
</dbReference>
<proteinExistence type="predicted"/>
<dbReference type="AlphaFoldDB" id="A0AAP5UMH7"/>
<feature type="domain" description="AbiEi antitoxin N-terminal" evidence="1">
    <location>
        <begin position="11"/>
        <end position="51"/>
    </location>
</feature>
<organism evidence="2 3">
    <name type="scientific">Lactiplantibacillus pentosus</name>
    <name type="common">Lactobacillus pentosus</name>
    <dbReference type="NCBI Taxonomy" id="1589"/>
    <lineage>
        <taxon>Bacteria</taxon>
        <taxon>Bacillati</taxon>
        <taxon>Bacillota</taxon>
        <taxon>Bacilli</taxon>
        <taxon>Lactobacillales</taxon>
        <taxon>Lactobacillaceae</taxon>
        <taxon>Lactiplantibacillus</taxon>
    </lineage>
</organism>
<dbReference type="KEGG" id="lpg:BB562_04820"/>
<sequence>MTLYNQAKVLLHKYNGTFTRRQAISEGIATPSLSRMVEQELIERVGPGIYADPMSFEDEFLIAQLRLSRGIFCKETALYLHNMTDRTPNFMEMTFPKGYKSNYFDELRIKPYRQIDALYGMGITTIETPYGNQVRVYDIERTLCDIIRPPHVAQDEVVRQAMQGYVQRPEKDFNRLMKYAKNLKVDAKIKTYMSVLG</sequence>
<evidence type="ECO:0000313" key="2">
    <source>
        <dbReference type="EMBL" id="MDT7038360.1"/>
    </source>
</evidence>
<protein>
    <submittedName>
        <fullName evidence="2">Type IV toxin-antitoxin system AbiEi family antitoxin domain-containing protein</fullName>
    </submittedName>
</protein>
<dbReference type="Proteomes" id="UP001263852">
    <property type="component" value="Unassembled WGS sequence"/>
</dbReference>
<reference evidence="2" key="1">
    <citation type="submission" date="2023-08" db="EMBL/GenBank/DDBJ databases">
        <authorList>
            <person name="Page C.A."/>
            <person name="Perez-Diaz I.M."/>
        </authorList>
    </citation>
    <scope>NUCLEOTIDE SEQUENCE</scope>
    <source>
        <strain evidence="2">1.8.9</strain>
    </source>
</reference>
<dbReference type="EMBL" id="JAVLAO010000001">
    <property type="protein sequence ID" value="MDT7038360.1"/>
    <property type="molecule type" value="Genomic_DNA"/>
</dbReference>
<comment type="caution">
    <text evidence="2">The sequence shown here is derived from an EMBL/GenBank/DDBJ whole genome shotgun (WGS) entry which is preliminary data.</text>
</comment>
<evidence type="ECO:0000259" key="1">
    <source>
        <dbReference type="Pfam" id="PF13338"/>
    </source>
</evidence>
<gene>
    <name evidence="2" type="ORF">RI555_04955</name>
</gene>
<dbReference type="Pfam" id="PF13338">
    <property type="entry name" value="AbiEi_4"/>
    <property type="match status" value="1"/>
</dbReference>
<accession>A0AAP5UMH7</accession>
<name>A0AAP5UMH7_LACPE</name>
<evidence type="ECO:0000313" key="3">
    <source>
        <dbReference type="Proteomes" id="UP001263852"/>
    </source>
</evidence>